<sequence>MGPITRDIVSMLDQDNLGRLESTGCRTTERALCSEDMLQALCNALSTCVTSGVLRFTAPSPAGKFSIESTPSPPCITDPNSHDDIRNEMKEMKTQLHTILHALNIGSDHDSGQSSEGGNDHRRPEESTRPVLARATSSANENETRPVESNDILGIIAETQRQLAQALNQNSRPLQVHSSGDTAAAIHTFEGNQRESLKDWLEEIDRVASLTNWTPSLTMLNAITRLRGAARDWRKSHGNHIHDWDVWKHAIAERFKRKMSLQEFFDFQNERKLKPGETLVQY</sequence>
<keyword evidence="2" id="KW-1185">Reference proteome</keyword>
<comment type="caution">
    <text evidence="1">The sequence shown here is derived from an EMBL/GenBank/DDBJ whole genome shotgun (WGS) entry which is preliminary data.</text>
</comment>
<evidence type="ECO:0000313" key="1">
    <source>
        <dbReference type="EMBL" id="KAG0419471.1"/>
    </source>
</evidence>
<gene>
    <name evidence="1" type="ORF">HPB47_004087</name>
</gene>
<accession>A0AC60PGS4</accession>
<feature type="non-terminal residue" evidence="1">
    <location>
        <position position="282"/>
    </location>
</feature>
<reference evidence="1 2" key="1">
    <citation type="journal article" date="2020" name="Cell">
        <title>Large-Scale Comparative Analyses of Tick Genomes Elucidate Their Genetic Diversity and Vector Capacities.</title>
        <authorList>
            <consortium name="Tick Genome and Microbiome Consortium (TIGMIC)"/>
            <person name="Jia N."/>
            <person name="Wang J."/>
            <person name="Shi W."/>
            <person name="Du L."/>
            <person name="Sun Y."/>
            <person name="Zhan W."/>
            <person name="Jiang J.F."/>
            <person name="Wang Q."/>
            <person name="Zhang B."/>
            <person name="Ji P."/>
            <person name="Bell-Sakyi L."/>
            <person name="Cui X.M."/>
            <person name="Yuan T.T."/>
            <person name="Jiang B.G."/>
            <person name="Yang W.F."/>
            <person name="Lam T.T."/>
            <person name="Chang Q.C."/>
            <person name="Ding S.J."/>
            <person name="Wang X.J."/>
            <person name="Zhu J.G."/>
            <person name="Ruan X.D."/>
            <person name="Zhao L."/>
            <person name="Wei J.T."/>
            <person name="Ye R.Z."/>
            <person name="Que T.C."/>
            <person name="Du C.H."/>
            <person name="Zhou Y.H."/>
            <person name="Cheng J.X."/>
            <person name="Dai P.F."/>
            <person name="Guo W.B."/>
            <person name="Han X.H."/>
            <person name="Huang E.J."/>
            <person name="Li L.F."/>
            <person name="Wei W."/>
            <person name="Gao Y.C."/>
            <person name="Liu J.Z."/>
            <person name="Shao H.Z."/>
            <person name="Wang X."/>
            <person name="Wang C.C."/>
            <person name="Yang T.C."/>
            <person name="Huo Q.B."/>
            <person name="Li W."/>
            <person name="Chen H.Y."/>
            <person name="Chen S.E."/>
            <person name="Zhou L.G."/>
            <person name="Ni X.B."/>
            <person name="Tian J.H."/>
            <person name="Sheng Y."/>
            <person name="Liu T."/>
            <person name="Pan Y.S."/>
            <person name="Xia L.Y."/>
            <person name="Li J."/>
            <person name="Zhao F."/>
            <person name="Cao W.C."/>
        </authorList>
    </citation>
    <scope>NUCLEOTIDE SEQUENCE [LARGE SCALE GENOMIC DNA]</scope>
    <source>
        <strain evidence="1">Iper-2018</strain>
    </source>
</reference>
<dbReference type="EMBL" id="JABSTQ010010619">
    <property type="protein sequence ID" value="KAG0419471.1"/>
    <property type="molecule type" value="Genomic_DNA"/>
</dbReference>
<organism evidence="1 2">
    <name type="scientific">Ixodes persulcatus</name>
    <name type="common">Taiga tick</name>
    <dbReference type="NCBI Taxonomy" id="34615"/>
    <lineage>
        <taxon>Eukaryota</taxon>
        <taxon>Metazoa</taxon>
        <taxon>Ecdysozoa</taxon>
        <taxon>Arthropoda</taxon>
        <taxon>Chelicerata</taxon>
        <taxon>Arachnida</taxon>
        <taxon>Acari</taxon>
        <taxon>Parasitiformes</taxon>
        <taxon>Ixodida</taxon>
        <taxon>Ixodoidea</taxon>
        <taxon>Ixodidae</taxon>
        <taxon>Ixodinae</taxon>
        <taxon>Ixodes</taxon>
    </lineage>
</organism>
<evidence type="ECO:0000313" key="2">
    <source>
        <dbReference type="Proteomes" id="UP000805193"/>
    </source>
</evidence>
<name>A0AC60PGS4_IXOPE</name>
<proteinExistence type="predicted"/>
<protein>
    <submittedName>
        <fullName evidence="1">Uncharacterized protein</fullName>
    </submittedName>
</protein>
<dbReference type="Proteomes" id="UP000805193">
    <property type="component" value="Unassembled WGS sequence"/>
</dbReference>